<evidence type="ECO:0000259" key="1">
    <source>
        <dbReference type="Pfam" id="PF00079"/>
    </source>
</evidence>
<protein>
    <submittedName>
        <fullName evidence="2">Proteinase inhibitor I4 serpin</fullName>
    </submittedName>
</protein>
<dbReference type="Gene3D" id="3.30.497.10">
    <property type="entry name" value="Antithrombin, subunit I, domain 2"/>
    <property type="match status" value="2"/>
</dbReference>
<evidence type="ECO:0000313" key="3">
    <source>
        <dbReference type="Proteomes" id="UP000671399"/>
    </source>
</evidence>
<name>A0ABS3V3H5_9ACTN</name>
<dbReference type="EMBL" id="JAGFWR010000002">
    <property type="protein sequence ID" value="MBO4160163.1"/>
    <property type="molecule type" value="Genomic_DNA"/>
</dbReference>
<organism evidence="2 3">
    <name type="scientific">Micromonospora antibiotica</name>
    <dbReference type="NCBI Taxonomy" id="2807623"/>
    <lineage>
        <taxon>Bacteria</taxon>
        <taxon>Bacillati</taxon>
        <taxon>Actinomycetota</taxon>
        <taxon>Actinomycetes</taxon>
        <taxon>Micromonosporales</taxon>
        <taxon>Micromonosporaceae</taxon>
        <taxon>Micromonospora</taxon>
    </lineage>
</organism>
<gene>
    <name evidence="2" type="ORF">JQN83_04980</name>
</gene>
<dbReference type="Proteomes" id="UP000671399">
    <property type="component" value="Unassembled WGS sequence"/>
</dbReference>
<reference evidence="2 3" key="1">
    <citation type="submission" date="2021-03" db="EMBL/GenBank/DDBJ databases">
        <authorList>
            <person name="Lee D.-H."/>
        </authorList>
    </citation>
    <scope>NUCLEOTIDE SEQUENCE [LARGE SCALE GENOMIC DNA]</scope>
    <source>
        <strain evidence="2 3">MMS20-R2-23</strain>
    </source>
</reference>
<dbReference type="InterPro" id="IPR042185">
    <property type="entry name" value="Serpin_sf_2"/>
</dbReference>
<dbReference type="Gene3D" id="2.30.39.10">
    <property type="entry name" value="Alpha-1-antitrypsin, domain 1"/>
    <property type="match status" value="1"/>
</dbReference>
<feature type="domain" description="Serpin" evidence="1">
    <location>
        <begin position="280"/>
        <end position="362"/>
    </location>
</feature>
<dbReference type="InterPro" id="IPR042178">
    <property type="entry name" value="Serpin_sf_1"/>
</dbReference>
<dbReference type="PANTHER" id="PTHR11461">
    <property type="entry name" value="SERINE PROTEASE INHIBITOR, SERPIN"/>
    <property type="match status" value="1"/>
</dbReference>
<evidence type="ECO:0000313" key="2">
    <source>
        <dbReference type="EMBL" id="MBO4160163.1"/>
    </source>
</evidence>
<dbReference type="InterPro" id="IPR036186">
    <property type="entry name" value="Serpin_sf"/>
</dbReference>
<dbReference type="Pfam" id="PF00079">
    <property type="entry name" value="Serpin"/>
    <property type="match status" value="1"/>
</dbReference>
<proteinExistence type="predicted"/>
<accession>A0ABS3V3H5</accession>
<dbReference type="PANTHER" id="PTHR11461:SF211">
    <property type="entry name" value="GH10112P-RELATED"/>
    <property type="match status" value="1"/>
</dbReference>
<dbReference type="RefSeq" id="WP_208565870.1">
    <property type="nucleotide sequence ID" value="NZ_JAGFWR010000002.1"/>
</dbReference>
<dbReference type="InterPro" id="IPR000215">
    <property type="entry name" value="Serpin_fam"/>
</dbReference>
<sequence>MSPSANALTARWAARLDDRQTVLSGAGVYPLLALLARYATGPARDELHAVAPTPATPVDSPTTRLATGFWSRAGLPLGRRWRTELDNTTRGELTGDPTVDQPRLDQWVREQTDDLIDRLPIQVRPGTALVLANALTVLVDWATPFRPAHCQPTTGPWQGRPLAGLHRAGGDPAALRVADTPAGPISLLTVTGDADVDVLLALGPAGQPAARVLPAALAALDHPATLPAPAGPGVTEDTVEGYDDRPELLVRTVGFTVTGDHDLLDHADLFGLVAAGRDGDHFPDISPQLSVSDARQSARAEFTATGFRAAAVTAIGMRAGSAPPRATVRRRRIRLDVDRPFGFLAVHRPTGLVLIAGWVTDPTGA</sequence>
<keyword evidence="3" id="KW-1185">Reference proteome</keyword>
<dbReference type="SUPFAM" id="SSF56574">
    <property type="entry name" value="Serpins"/>
    <property type="match status" value="2"/>
</dbReference>
<dbReference type="InterPro" id="IPR023796">
    <property type="entry name" value="Serpin_dom"/>
</dbReference>
<comment type="caution">
    <text evidence="2">The sequence shown here is derived from an EMBL/GenBank/DDBJ whole genome shotgun (WGS) entry which is preliminary data.</text>
</comment>